<dbReference type="Pfam" id="PF13581">
    <property type="entry name" value="HATPase_c_2"/>
    <property type="match status" value="1"/>
</dbReference>
<proteinExistence type="predicted"/>
<dbReference type="InterPro" id="IPR025847">
    <property type="entry name" value="MEDS_domain"/>
</dbReference>
<reference evidence="3" key="1">
    <citation type="submission" date="2022-05" db="EMBL/GenBank/DDBJ databases">
        <title>A methanotrophic Mycobacterium dominates a cave microbial ecosystem.</title>
        <authorList>
            <person name="Van Spanning R.J.M."/>
            <person name="Guan Q."/>
            <person name="Melkonian C."/>
            <person name="Gallant J."/>
            <person name="Polerecky L."/>
            <person name="Flot J.-F."/>
            <person name="Brandt B.W."/>
            <person name="Braster M."/>
            <person name="Iturbe Espinoza P."/>
            <person name="Aerts J."/>
            <person name="Meima-Franke M."/>
            <person name="Piersma S.R."/>
            <person name="Bunduc C."/>
            <person name="Ummels R."/>
            <person name="Pain A."/>
            <person name="Fleming E.J."/>
            <person name="van der Wel N."/>
            <person name="Gherman V.D."/>
            <person name="Sarbu S.M."/>
            <person name="Bodelier P.L.E."/>
            <person name="Bitter W."/>
        </authorList>
    </citation>
    <scope>NUCLEOTIDE SEQUENCE</scope>
    <source>
        <strain evidence="3">Sulfur Cave</strain>
    </source>
</reference>
<feature type="domain" description="MEDS" evidence="2">
    <location>
        <begin position="19"/>
        <end position="167"/>
    </location>
</feature>
<evidence type="ECO:0000313" key="3">
    <source>
        <dbReference type="EMBL" id="UQX11166.1"/>
    </source>
</evidence>
<organism evidence="3 4">
    <name type="scientific">Candidatus Mycobacterium methanotrophicum</name>
    <dbReference type="NCBI Taxonomy" id="2943498"/>
    <lineage>
        <taxon>Bacteria</taxon>
        <taxon>Bacillati</taxon>
        <taxon>Actinomycetota</taxon>
        <taxon>Actinomycetes</taxon>
        <taxon>Mycobacteriales</taxon>
        <taxon>Mycobacteriaceae</taxon>
        <taxon>Mycobacterium</taxon>
    </lineage>
</organism>
<evidence type="ECO:0000259" key="2">
    <source>
        <dbReference type="Pfam" id="PF14417"/>
    </source>
</evidence>
<sequence>MSQRNSTVEMVGQGSPHHHVAYVYSDHDHLVAELADFVEQGLSRHESVVIVATAEHRAALMAALGGGGQLDTQALVILDSADTLQKFMVGGAPDSALFAATIGGLVDAAVRGGRPVRVYGEMVAVLWDNGNVTGALALESLWNDLAAARQFFLMCAYPSASFDRGSLPAVNSVCELHSEVALLGLAHLPDQLIRSDAVASSVFVPVAASVPAARHFTLDTLTSWRLSRIGDDAALIVTELAANAVVHAKSAFRVAMSRSPSGLRLAVEDADLSRPQPRRADPKDLSGRGMALVAGLAEEWGCDVYAGGKTVWVDIPA</sequence>
<dbReference type="RefSeq" id="WP_219069829.1">
    <property type="nucleotide sequence ID" value="NZ_CAJUXY010000067.1"/>
</dbReference>
<protein>
    <submittedName>
        <fullName evidence="3">MEDS domain-containing protein</fullName>
    </submittedName>
</protein>
<gene>
    <name evidence="3" type="ORF">M5I08_00910</name>
</gene>
<dbReference type="Pfam" id="PF14417">
    <property type="entry name" value="MEDS"/>
    <property type="match status" value="1"/>
</dbReference>
<accession>A0ABY4QMT9</accession>
<keyword evidence="4" id="KW-1185">Reference proteome</keyword>
<dbReference type="PANTHER" id="PTHR35526">
    <property type="entry name" value="ANTI-SIGMA-F FACTOR RSBW-RELATED"/>
    <property type="match status" value="1"/>
</dbReference>
<feature type="domain" description="Histidine kinase/HSP90-like ATPase" evidence="1">
    <location>
        <begin position="208"/>
        <end position="313"/>
    </location>
</feature>
<evidence type="ECO:0000313" key="4">
    <source>
        <dbReference type="Proteomes" id="UP001056610"/>
    </source>
</evidence>
<dbReference type="PANTHER" id="PTHR35526:SF3">
    <property type="entry name" value="ANTI-SIGMA-F FACTOR RSBW"/>
    <property type="match status" value="1"/>
</dbReference>
<dbReference type="EMBL" id="CP097320">
    <property type="protein sequence ID" value="UQX11166.1"/>
    <property type="molecule type" value="Genomic_DNA"/>
</dbReference>
<dbReference type="Proteomes" id="UP001056610">
    <property type="component" value="Chromosome"/>
</dbReference>
<dbReference type="InterPro" id="IPR050267">
    <property type="entry name" value="Anti-sigma-factor_SerPK"/>
</dbReference>
<dbReference type="InterPro" id="IPR003594">
    <property type="entry name" value="HATPase_dom"/>
</dbReference>
<name>A0ABY4QMT9_9MYCO</name>
<evidence type="ECO:0000259" key="1">
    <source>
        <dbReference type="Pfam" id="PF13581"/>
    </source>
</evidence>
<dbReference type="CDD" id="cd16936">
    <property type="entry name" value="HATPase_RsbW-like"/>
    <property type="match status" value="1"/>
</dbReference>